<organism evidence="2 3">
    <name type="scientific">Caldovatus aquaticus</name>
    <dbReference type="NCBI Taxonomy" id="2865671"/>
    <lineage>
        <taxon>Bacteria</taxon>
        <taxon>Pseudomonadati</taxon>
        <taxon>Pseudomonadota</taxon>
        <taxon>Alphaproteobacteria</taxon>
        <taxon>Acetobacterales</taxon>
        <taxon>Roseomonadaceae</taxon>
        <taxon>Caldovatus</taxon>
    </lineage>
</organism>
<comment type="caution">
    <text evidence="2">The sequence shown here is derived from an EMBL/GenBank/DDBJ whole genome shotgun (WGS) entry which is preliminary data.</text>
</comment>
<evidence type="ECO:0000313" key="2">
    <source>
        <dbReference type="EMBL" id="MBW8269045.1"/>
    </source>
</evidence>
<dbReference type="InterPro" id="IPR006059">
    <property type="entry name" value="SBP"/>
</dbReference>
<dbReference type="Gene3D" id="3.40.190.10">
    <property type="entry name" value="Periplasmic binding protein-like II"/>
    <property type="match status" value="2"/>
</dbReference>
<dbReference type="SUPFAM" id="SSF53850">
    <property type="entry name" value="Periplasmic binding protein-like II"/>
    <property type="match status" value="1"/>
</dbReference>
<keyword evidence="3" id="KW-1185">Reference proteome</keyword>
<dbReference type="PANTHER" id="PTHR30006">
    <property type="entry name" value="THIAMINE-BINDING PERIPLASMIC PROTEIN-RELATED"/>
    <property type="match status" value="1"/>
</dbReference>
<dbReference type="RefSeq" id="WP_220116715.1">
    <property type="nucleotide sequence ID" value="NZ_JAHZUY010000010.1"/>
</dbReference>
<evidence type="ECO:0000313" key="3">
    <source>
        <dbReference type="Proteomes" id="UP001519924"/>
    </source>
</evidence>
<name>A0ABS7F083_9PROT</name>
<gene>
    <name evidence="2" type="ORF">K1J50_06040</name>
</gene>
<dbReference type="PANTHER" id="PTHR30006:SF25">
    <property type="entry name" value="PHOSPHOGLYCERATE TRANSPORT REGULATORY PROTEIN PGTC"/>
    <property type="match status" value="1"/>
</dbReference>
<accession>A0ABS7F083</accession>
<keyword evidence="1" id="KW-0732">Signal</keyword>
<proteinExistence type="predicted"/>
<protein>
    <submittedName>
        <fullName evidence="2">Extracellular solute-binding protein</fullName>
    </submittedName>
</protein>
<reference evidence="2 3" key="1">
    <citation type="submission" date="2021-08" db="EMBL/GenBank/DDBJ databases">
        <title>Caldovatus sediminis gen. nov., sp. nov., a moderately thermophilic bacterium isolated from a hot spring.</title>
        <authorList>
            <person name="Hu C.-J."/>
            <person name="Li W.-J."/>
            <person name="Xian W.-D."/>
        </authorList>
    </citation>
    <scope>NUCLEOTIDE SEQUENCE [LARGE SCALE GENOMIC DNA]</scope>
    <source>
        <strain evidence="2 3">SYSU G05006</strain>
    </source>
</reference>
<sequence length="374" mass="41713">MSAISRRSALSLPMLALARGTRAQGAPNPPPGYPAEYRAMAEAAQREGSLLIYSIMSAENWRPVIQGFNARYPGIRVETLDLPNARDTFERYLAERATNSRTADLIATADPNGWMDFHERGELLDYLSPEAAAWPAWGKPLPGLYTISADPLILIWNNTLVPEARRPRGFAQFVELAKANERAWRNKITSYGAHFSTFGYNGNYAFIRRTGEQGWQWFAELARLQPRFERSGGPMTEKVTSGEYAAAWFVSAITFWPRLNDPARARLLGWSFIPEAQPMMMRGIGIPKGSRNVNAAKLMLDYIVSAEGQRAFGLGGLTPARPDVKPGEGIRHTYSSIVEAIGGDANVSLVNYDHAFARDYDAFMARWKQTFGLR</sequence>
<dbReference type="Proteomes" id="UP001519924">
    <property type="component" value="Unassembled WGS sequence"/>
</dbReference>
<evidence type="ECO:0000256" key="1">
    <source>
        <dbReference type="ARBA" id="ARBA00022729"/>
    </source>
</evidence>
<dbReference type="Pfam" id="PF01547">
    <property type="entry name" value="SBP_bac_1"/>
    <property type="match status" value="1"/>
</dbReference>
<dbReference type="EMBL" id="JAHZUY010000010">
    <property type="protein sequence ID" value="MBW8269045.1"/>
    <property type="molecule type" value="Genomic_DNA"/>
</dbReference>